<dbReference type="InterPro" id="IPR036291">
    <property type="entry name" value="NAD(P)-bd_dom_sf"/>
</dbReference>
<dbReference type="Pfam" id="PF08338">
    <property type="entry name" value="DUF1731"/>
    <property type="match status" value="1"/>
</dbReference>
<gene>
    <name evidence="4" type="ORF">MJG50_19520</name>
</gene>
<proteinExistence type="inferred from homology"/>
<accession>A0AAW5E8F5</accession>
<dbReference type="Gene3D" id="3.40.50.720">
    <property type="entry name" value="NAD(P)-binding Rossmann-like Domain"/>
    <property type="match status" value="1"/>
</dbReference>
<evidence type="ECO:0000259" key="2">
    <source>
        <dbReference type="Pfam" id="PF01370"/>
    </source>
</evidence>
<dbReference type="EMBL" id="JAKTTI010000044">
    <property type="protein sequence ID" value="MCH1627530.1"/>
    <property type="molecule type" value="Genomic_DNA"/>
</dbReference>
<evidence type="ECO:0000259" key="3">
    <source>
        <dbReference type="Pfam" id="PF08338"/>
    </source>
</evidence>
<dbReference type="PANTHER" id="PTHR11092:SF0">
    <property type="entry name" value="EPIMERASE FAMILY PROTEIN SDR39U1"/>
    <property type="match status" value="1"/>
</dbReference>
<dbReference type="InterPro" id="IPR013549">
    <property type="entry name" value="DUF1731"/>
</dbReference>
<dbReference type="SUPFAM" id="SSF51735">
    <property type="entry name" value="NAD(P)-binding Rossmann-fold domains"/>
    <property type="match status" value="1"/>
</dbReference>
<dbReference type="AlphaFoldDB" id="A0AAW5E8F5"/>
<dbReference type="PANTHER" id="PTHR11092">
    <property type="entry name" value="SUGAR NUCLEOTIDE EPIMERASE RELATED"/>
    <property type="match status" value="1"/>
</dbReference>
<organism evidence="4 5">
    <name type="scientific">Fredinandcohnia quinoae</name>
    <dbReference type="NCBI Taxonomy" id="2918902"/>
    <lineage>
        <taxon>Bacteria</taxon>
        <taxon>Bacillati</taxon>
        <taxon>Bacillota</taxon>
        <taxon>Bacilli</taxon>
        <taxon>Bacillales</taxon>
        <taxon>Bacillaceae</taxon>
        <taxon>Fredinandcohnia</taxon>
    </lineage>
</organism>
<dbReference type="NCBIfam" id="TIGR01777">
    <property type="entry name" value="yfcH"/>
    <property type="match status" value="1"/>
</dbReference>
<protein>
    <submittedName>
        <fullName evidence="4">TIGR01777 family oxidoreductase</fullName>
    </submittedName>
</protein>
<evidence type="ECO:0000313" key="5">
    <source>
        <dbReference type="Proteomes" id="UP001431131"/>
    </source>
</evidence>
<dbReference type="RefSeq" id="WP_240257450.1">
    <property type="nucleotide sequence ID" value="NZ_JAKTTI010000044.1"/>
</dbReference>
<dbReference type="InterPro" id="IPR001509">
    <property type="entry name" value="Epimerase_deHydtase"/>
</dbReference>
<feature type="domain" description="DUF1731" evidence="3">
    <location>
        <begin position="253"/>
        <end position="299"/>
    </location>
</feature>
<dbReference type="CDD" id="cd05242">
    <property type="entry name" value="SDR_a8"/>
    <property type="match status" value="1"/>
</dbReference>
<dbReference type="Pfam" id="PF01370">
    <property type="entry name" value="Epimerase"/>
    <property type="match status" value="1"/>
</dbReference>
<comment type="caution">
    <text evidence="4">The sequence shown here is derived from an EMBL/GenBank/DDBJ whole genome shotgun (WGS) entry which is preliminary data.</text>
</comment>
<evidence type="ECO:0000256" key="1">
    <source>
        <dbReference type="ARBA" id="ARBA00009353"/>
    </source>
</evidence>
<sequence length="301" mass="33507">MKIAIAGGTGFVGEALANYFLDKNHTVYILTRNASRYTSSKRLHYLEWLSPTSAPEHDLQDIDAFINLAGESLNSGRWTKVRKQRIVDSRITATKEVIRILKALDKKPECLINASAIGVYGTSVDETFTEDPTQVGTDFLADTVSKWEEEAQKASGLGIRTVFARFGVILGKDDGALPRMVLPYRFFIGGTVGVGNQWLSWIHIIDVVKSIEFLIENQDISGPVNLTSPDPKQMKPFGKAIGKVLGRPHWLPVPGFALKLLLGEMSILVLEGQKVLPKKLQENHYPFTYVRLEDAIQNLLK</sequence>
<evidence type="ECO:0000313" key="4">
    <source>
        <dbReference type="EMBL" id="MCH1627530.1"/>
    </source>
</evidence>
<dbReference type="InterPro" id="IPR010099">
    <property type="entry name" value="SDR39U1"/>
</dbReference>
<name>A0AAW5E8F5_9BACI</name>
<reference evidence="4" key="1">
    <citation type="submission" date="2022-02" db="EMBL/GenBank/DDBJ databases">
        <title>Fredinandcohnia quinoae sp. nov. isolated from Chenopodium quinoa seeds.</title>
        <authorList>
            <person name="Saati-Santamaria Z."/>
            <person name="Flores-Felix J.D."/>
            <person name="Igual J.M."/>
            <person name="Velazquez E."/>
            <person name="Garcia-Fraile P."/>
            <person name="Martinez-Molina E."/>
        </authorList>
    </citation>
    <scope>NUCLEOTIDE SEQUENCE</scope>
    <source>
        <strain evidence="4">SECRCQ15</strain>
    </source>
</reference>
<dbReference type="Proteomes" id="UP001431131">
    <property type="component" value="Unassembled WGS sequence"/>
</dbReference>
<keyword evidence="5" id="KW-1185">Reference proteome</keyword>
<feature type="domain" description="NAD-dependent epimerase/dehydratase" evidence="2">
    <location>
        <begin position="3"/>
        <end position="219"/>
    </location>
</feature>
<comment type="similarity">
    <text evidence="1">Belongs to the NAD(P)-dependent epimerase/dehydratase family. SDR39U1 subfamily.</text>
</comment>